<evidence type="ECO:0000313" key="1">
    <source>
        <dbReference type="EMBL" id="RUP47253.1"/>
    </source>
</evidence>
<dbReference type="PANTHER" id="PTHR33361">
    <property type="entry name" value="GLR0591 PROTEIN"/>
    <property type="match status" value="1"/>
</dbReference>
<evidence type="ECO:0000313" key="2">
    <source>
        <dbReference type="Proteomes" id="UP000268093"/>
    </source>
</evidence>
<sequence>MTNFADAIKALKDDYVEWGFKQSPEFGPMFNVYKYGDQITHVSRKVYDANLVHLEGQIALANAFDVAQLTAAQVAELDYFKEVLQKDKIDALDWGYELCTSHMTGVLTIFQSLPVIQVFRDKEDLANYRKRLQQIPGVIDELIEAFRAGIKSGITHNEPTIEILIKMTSGMIVDDPAKSPFNTLDKLEKVGEEDKSYLIDAIKSISPAYQKLQNFLRDEYLPAGRAGAGIYGLPDYERIYNNKIYSCTTVRYTAKDLHDLGEREVARIAGLMEETKEKVGFTGTLQEFFKVVQQKDKYPQLHLANNDAVLANYERLLDVIDAKLPALFATFPERKCKITAVPPYREASDPMAFYQPGSAGEPGRFYVNMALHGTKAAHCSNALTLHEANPGHHHQISLYFDTGDRHVFDKVAQTIAYVEGWGLYSEYLGEEMGMYDDPFQYMGRLEMEMHRALRLVVDTGLHAFGWTAEHALEYMSKYLSLSEAELKSEIFRYTVMPGQALAYKIGEIKIKELRRHAEVELGSKFDIRQFHETVLAQSLTLGALEKYVNVWIEKVKNS</sequence>
<dbReference type="InterPro" id="IPR010281">
    <property type="entry name" value="DUF885"/>
</dbReference>
<evidence type="ECO:0008006" key="3">
    <source>
        <dbReference type="Google" id="ProtNLM"/>
    </source>
</evidence>
<protein>
    <recommendedName>
        <fullName evidence="3">DUF885 domain-containing protein</fullName>
    </recommendedName>
</protein>
<proteinExistence type="predicted"/>
<dbReference type="EMBL" id="RBNI01004761">
    <property type="protein sequence ID" value="RUP47253.1"/>
    <property type="molecule type" value="Genomic_DNA"/>
</dbReference>
<organism evidence="1 2">
    <name type="scientific">Jimgerdemannia flammicorona</name>
    <dbReference type="NCBI Taxonomy" id="994334"/>
    <lineage>
        <taxon>Eukaryota</taxon>
        <taxon>Fungi</taxon>
        <taxon>Fungi incertae sedis</taxon>
        <taxon>Mucoromycota</taxon>
        <taxon>Mucoromycotina</taxon>
        <taxon>Endogonomycetes</taxon>
        <taxon>Endogonales</taxon>
        <taxon>Endogonaceae</taxon>
        <taxon>Jimgerdemannia</taxon>
    </lineage>
</organism>
<dbReference type="PANTHER" id="PTHR33361:SF2">
    <property type="entry name" value="DUF885 DOMAIN-CONTAINING PROTEIN"/>
    <property type="match status" value="1"/>
</dbReference>
<dbReference type="Pfam" id="PF05960">
    <property type="entry name" value="DUF885"/>
    <property type="match status" value="1"/>
</dbReference>
<keyword evidence="2" id="KW-1185">Reference proteome</keyword>
<gene>
    <name evidence="1" type="ORF">BC936DRAFT_145943</name>
</gene>
<dbReference type="Proteomes" id="UP000268093">
    <property type="component" value="Unassembled WGS sequence"/>
</dbReference>
<dbReference type="OrthoDB" id="5959877at2759"/>
<name>A0A433D8U7_9FUNG</name>
<comment type="caution">
    <text evidence="1">The sequence shown here is derived from an EMBL/GenBank/DDBJ whole genome shotgun (WGS) entry which is preliminary data.</text>
</comment>
<dbReference type="AlphaFoldDB" id="A0A433D8U7"/>
<accession>A0A433D8U7</accession>
<reference evidence="1 2" key="1">
    <citation type="journal article" date="2018" name="New Phytol.">
        <title>Phylogenomics of Endogonaceae and evolution of mycorrhizas within Mucoromycota.</title>
        <authorList>
            <person name="Chang Y."/>
            <person name="Desiro A."/>
            <person name="Na H."/>
            <person name="Sandor L."/>
            <person name="Lipzen A."/>
            <person name="Clum A."/>
            <person name="Barry K."/>
            <person name="Grigoriev I.V."/>
            <person name="Martin F.M."/>
            <person name="Stajich J.E."/>
            <person name="Smith M.E."/>
            <person name="Bonito G."/>
            <person name="Spatafora J.W."/>
        </authorList>
    </citation>
    <scope>NUCLEOTIDE SEQUENCE [LARGE SCALE GENOMIC DNA]</scope>
    <source>
        <strain evidence="1 2">GMNB39</strain>
    </source>
</reference>